<dbReference type="Pfam" id="PF13855">
    <property type="entry name" value="LRR_8"/>
    <property type="match status" value="1"/>
</dbReference>
<feature type="region of interest" description="Disordered" evidence="3">
    <location>
        <begin position="56"/>
        <end position="89"/>
    </location>
</feature>
<feature type="compositionally biased region" description="Basic and acidic residues" evidence="3">
    <location>
        <begin position="565"/>
        <end position="576"/>
    </location>
</feature>
<feature type="compositionally biased region" description="Basic and acidic residues" evidence="3">
    <location>
        <begin position="119"/>
        <end position="130"/>
    </location>
</feature>
<evidence type="ECO:0000256" key="3">
    <source>
        <dbReference type="SAM" id="MobiDB-lite"/>
    </source>
</evidence>
<dbReference type="InterPro" id="IPR019080">
    <property type="entry name" value="YqaJ_viral_recombinase"/>
</dbReference>
<feature type="region of interest" description="Disordered" evidence="3">
    <location>
        <begin position="1"/>
        <end position="35"/>
    </location>
</feature>
<dbReference type="CDD" id="cd22343">
    <property type="entry name" value="PDDEXK_lambda_exonuclease-like"/>
    <property type="match status" value="2"/>
</dbReference>
<feature type="domain" description="YqaJ viral recombinase" evidence="4">
    <location>
        <begin position="681"/>
        <end position="831"/>
    </location>
</feature>
<feature type="domain" description="YqaJ viral recombinase" evidence="4">
    <location>
        <begin position="237"/>
        <end position="387"/>
    </location>
</feature>
<evidence type="ECO:0000256" key="2">
    <source>
        <dbReference type="ARBA" id="ARBA00022737"/>
    </source>
</evidence>
<keyword evidence="1" id="KW-0433">Leucine-rich repeat</keyword>
<feature type="region of interest" description="Disordered" evidence="3">
    <location>
        <begin position="1266"/>
        <end position="1286"/>
    </location>
</feature>
<dbReference type="PROSITE" id="PS51450">
    <property type="entry name" value="LRR"/>
    <property type="match status" value="1"/>
</dbReference>
<accession>A0A9P0EZN0</accession>
<reference evidence="5" key="1">
    <citation type="submission" date="2021-12" db="EMBL/GenBank/DDBJ databases">
        <authorList>
            <person name="King R."/>
        </authorList>
    </citation>
    <scope>NUCLEOTIDE SEQUENCE</scope>
</reference>
<sequence>MKKITAKKQPVIPAKQTKQFDQDEHNSGIDPPRLENYLVEEDPLRLMNLVPEDLTVQEDPMVPEAHDADVDEDESKTIRDDPSNIKSKDDNYNILMPLLKKGRFGANSEAVQGNLEEGETSRRSLTKDFDSSNQKVTSPEDGSKYNIRDEKSLSVDPIIPPECDIALPAEYNFNEDVSNLNKSRTSDKFKNSLLPMLGAAAGFDEVVEHFVAKLQVDKVKQKEIFDATIEQYNSKRWFEERKFRLTASRFGFVYNWTGSPERLLHWILYSIPKNTTGKQAALNWGHEHERRASDDYARRYNVKVDRSGLIVDLERGFLGASPDGLIGNDTLLEIKCPYFLRNASLTDIIKEKDLYCCTLDKEKNQVRLNRNHFYYYQVQGQLGISGRKKGVFVLWTPQGFLTETINFDPELWKNMTVKLEEFYKTHMVPEFEWDEFNRLKTLKTSVFEDTQDSEAQASIKSPPVWLIIARRSDYNNFLISAIDLPDSLILLVCKSSISFPGILKSLVPEDPNLGDFNEDESKTIRNDLSNIESKDDNFDLLMPMLKRKSFGANSEAVQGSLEEGETSRRSLTKDFDGSNQKDSSREDGSKHVQDINPPFVEPIIPVESEIAPLAEYNFDENVRDLKLWTSHKFKHSLLPMLGAAARFDSVVEQFVAKLQVDKAKQKEIFEATIEGHDSVRWHEERKFRLTASGFGAVYNWTGTTEKLLHFLLYSNSQNTNWKRKALDWGRERESRAADDYARRHNVKVDRSGLIVDLERGFLAASPDGLIGNDTLLEIKCPYFLRNANLTAVIKKDDLYCCTLDEEKNQVRLNRNHFYYYQVQGELGISGRRKGVFILWTPRGFLSETIDFDPELWKKMTVKLEEFYKKHMISHWPEKLDPKYLTMARDAKKLQLVNGELEDITGPFHVPGKKVIDAGLFPALRQIPGAEIFSFSHNKIKDIKTDTFRYNLALREIYLDHNEITKLSPDAFKHLRNLEKLVLSDNKITLVPHGLPPSLSHLDLSNNLCYQTTSSMDIILPEKLSYLNLCGNYLRNSKVFRRVSFANIKTLCIGDEGPQLPIELSHDLSALMRLQNLTLSAKRNDDNTDLTDRTAQDLKKLRSLVELNLDHYKLKDIDFIRPLDKLEVLRLHNIALSKKIEPTVSLRATLQDKKYIKILSLDGSPDLVELLRPFFACFPNLRTISTLRADDFALNVAYTLRLDISYNPLACDADLDWICSETNISGSNFTLLGAENTYCTKPHLIRLTEFQAQNAQVVIGRLLGPVSKTSTSRTSISSRPLTSSSCV</sequence>
<dbReference type="InterPro" id="IPR032675">
    <property type="entry name" value="LRR_dom_sf"/>
</dbReference>
<dbReference type="InterPro" id="IPR011604">
    <property type="entry name" value="PDDEXK-like_dom_sf"/>
</dbReference>
<protein>
    <recommendedName>
        <fullName evidence="4">YqaJ viral recombinase domain-containing protein</fullName>
    </recommendedName>
</protein>
<dbReference type="SMART" id="SM00369">
    <property type="entry name" value="LRR_TYP"/>
    <property type="match status" value="2"/>
</dbReference>
<evidence type="ECO:0000313" key="5">
    <source>
        <dbReference type="EMBL" id="CAH0385738.1"/>
    </source>
</evidence>
<dbReference type="InterPro" id="IPR011335">
    <property type="entry name" value="Restrct_endonuc-II-like"/>
</dbReference>
<evidence type="ECO:0000313" key="6">
    <source>
        <dbReference type="Proteomes" id="UP001152759"/>
    </source>
</evidence>
<dbReference type="EMBL" id="OU963863">
    <property type="protein sequence ID" value="CAH0385738.1"/>
    <property type="molecule type" value="Genomic_DNA"/>
</dbReference>
<dbReference type="Gene3D" id="3.90.320.10">
    <property type="match status" value="2"/>
</dbReference>
<feature type="compositionally biased region" description="Basic and acidic residues" evidence="3">
    <location>
        <begin position="75"/>
        <end position="89"/>
    </location>
</feature>
<dbReference type="PANTHER" id="PTHR46609">
    <property type="entry name" value="EXONUCLEASE, PHAGE-TYPE/RECB, C-TERMINAL DOMAIN-CONTAINING PROTEIN"/>
    <property type="match status" value="1"/>
</dbReference>
<dbReference type="InterPro" id="IPR051703">
    <property type="entry name" value="NF-kappa-B_Signaling_Reg"/>
</dbReference>
<gene>
    <name evidence="5" type="ORF">BEMITA_LOCUS4934</name>
</gene>
<dbReference type="SUPFAM" id="SSF52058">
    <property type="entry name" value="L domain-like"/>
    <property type="match status" value="1"/>
</dbReference>
<dbReference type="SUPFAM" id="SSF52980">
    <property type="entry name" value="Restriction endonuclease-like"/>
    <property type="match status" value="2"/>
</dbReference>
<dbReference type="PANTHER" id="PTHR46609:SF8">
    <property type="entry name" value="YQAJ VIRAL RECOMBINASE DOMAIN-CONTAINING PROTEIN"/>
    <property type="match status" value="1"/>
</dbReference>
<feature type="compositionally biased region" description="Basic and acidic residues" evidence="3">
    <location>
        <begin position="582"/>
        <end position="593"/>
    </location>
</feature>
<name>A0A9P0EZN0_BEMTA</name>
<keyword evidence="2" id="KW-0677">Repeat</keyword>
<feature type="compositionally biased region" description="Basic and acidic residues" evidence="3">
    <location>
        <begin position="18"/>
        <end position="27"/>
    </location>
</feature>
<evidence type="ECO:0000256" key="1">
    <source>
        <dbReference type="ARBA" id="ARBA00022614"/>
    </source>
</evidence>
<keyword evidence="6" id="KW-1185">Reference proteome</keyword>
<dbReference type="GO" id="GO:0006281">
    <property type="term" value="P:DNA repair"/>
    <property type="evidence" value="ECO:0007669"/>
    <property type="project" value="UniProtKB-ARBA"/>
</dbReference>
<organism evidence="5 6">
    <name type="scientific">Bemisia tabaci</name>
    <name type="common">Sweetpotato whitefly</name>
    <name type="synonym">Aleurodes tabaci</name>
    <dbReference type="NCBI Taxonomy" id="7038"/>
    <lineage>
        <taxon>Eukaryota</taxon>
        <taxon>Metazoa</taxon>
        <taxon>Ecdysozoa</taxon>
        <taxon>Arthropoda</taxon>
        <taxon>Hexapoda</taxon>
        <taxon>Insecta</taxon>
        <taxon>Pterygota</taxon>
        <taxon>Neoptera</taxon>
        <taxon>Paraneoptera</taxon>
        <taxon>Hemiptera</taxon>
        <taxon>Sternorrhyncha</taxon>
        <taxon>Aleyrodoidea</taxon>
        <taxon>Aleyrodidae</taxon>
        <taxon>Aleyrodinae</taxon>
        <taxon>Bemisia</taxon>
    </lineage>
</organism>
<proteinExistence type="predicted"/>
<feature type="region of interest" description="Disordered" evidence="3">
    <location>
        <begin position="556"/>
        <end position="598"/>
    </location>
</feature>
<evidence type="ECO:0000259" key="4">
    <source>
        <dbReference type="Pfam" id="PF09588"/>
    </source>
</evidence>
<feature type="region of interest" description="Disordered" evidence="3">
    <location>
        <begin position="109"/>
        <end position="146"/>
    </location>
</feature>
<dbReference type="Proteomes" id="UP001152759">
    <property type="component" value="Chromosome 2"/>
</dbReference>
<dbReference type="InterPro" id="IPR001611">
    <property type="entry name" value="Leu-rich_rpt"/>
</dbReference>
<dbReference type="InterPro" id="IPR003591">
    <property type="entry name" value="Leu-rich_rpt_typical-subtyp"/>
</dbReference>
<dbReference type="Gene3D" id="3.80.10.10">
    <property type="entry name" value="Ribonuclease Inhibitor"/>
    <property type="match status" value="2"/>
</dbReference>
<dbReference type="Pfam" id="PF09588">
    <property type="entry name" value="YqaJ"/>
    <property type="match status" value="2"/>
</dbReference>